<dbReference type="EMBL" id="CP043494">
    <property type="protein sequence ID" value="WNG44741.1"/>
    <property type="molecule type" value="Genomic_DNA"/>
</dbReference>
<keyword evidence="3" id="KW-1185">Reference proteome</keyword>
<sequence>MREYGRHWRGVWIAAVLVHAAAGCAEDSQRVPVVPEQEVGEVGEDASFAPERSESAPWGRGPALSCEEIRPAALGPSRSFITRANAPEADCGPGTGDGAGYLALYNAGQFGAQAWNVVFRDGTDTGNLLTGGDLALGVIPQPSGFHIVRIPPGGATLTVYSSRGELLRTVPLTDAGNVPFDVAEDPRGGVLVAQWASGEGDTQVLRFQFFDTRGQPRSEPVVLRSAPRSEERSVIAGVDTRGRVLLLLREPGSDTWVGQWLQRDGAALTEPFAVPLPADASSVVLEPLVEGGLALRVEGEWVLRFPSEEAEALPAPAWLAAHPGSDLYRIRNGRAYALVPPPTLVEGSGCRESIRLFSSDGTDCGELVLPFGAGTCLGRPGIALDGTVIQQLQLAIPAADQCAWRWWPRLLR</sequence>
<organism evidence="2 3">
    <name type="scientific">Archangium minus</name>
    <dbReference type="NCBI Taxonomy" id="83450"/>
    <lineage>
        <taxon>Bacteria</taxon>
        <taxon>Pseudomonadati</taxon>
        <taxon>Myxococcota</taxon>
        <taxon>Myxococcia</taxon>
        <taxon>Myxococcales</taxon>
        <taxon>Cystobacterineae</taxon>
        <taxon>Archangiaceae</taxon>
        <taxon>Archangium</taxon>
    </lineage>
</organism>
<gene>
    <name evidence="2" type="ORF">F0U60_12060</name>
</gene>
<evidence type="ECO:0000313" key="2">
    <source>
        <dbReference type="EMBL" id="WNG44741.1"/>
    </source>
</evidence>
<name>A0ABY9WPS9_9BACT</name>
<dbReference type="RefSeq" id="WP_395818193.1">
    <property type="nucleotide sequence ID" value="NZ_CP043494.1"/>
</dbReference>
<proteinExistence type="predicted"/>
<reference evidence="2 3" key="1">
    <citation type="submission" date="2019-08" db="EMBL/GenBank/DDBJ databases">
        <title>Archangium and Cystobacter genomes.</title>
        <authorList>
            <person name="Chen I.-C.K."/>
            <person name="Wielgoss S."/>
        </authorList>
    </citation>
    <scope>NUCLEOTIDE SEQUENCE [LARGE SCALE GENOMIC DNA]</scope>
    <source>
        <strain evidence="2 3">Cbm 6</strain>
    </source>
</reference>
<evidence type="ECO:0000313" key="3">
    <source>
        <dbReference type="Proteomes" id="UP001611383"/>
    </source>
</evidence>
<feature type="region of interest" description="Disordered" evidence="1">
    <location>
        <begin position="39"/>
        <end position="62"/>
    </location>
</feature>
<dbReference type="PROSITE" id="PS51257">
    <property type="entry name" value="PROKAR_LIPOPROTEIN"/>
    <property type="match status" value="1"/>
</dbReference>
<evidence type="ECO:0000256" key="1">
    <source>
        <dbReference type="SAM" id="MobiDB-lite"/>
    </source>
</evidence>
<protein>
    <recommendedName>
        <fullName evidence="4">Lipoprotein</fullName>
    </recommendedName>
</protein>
<accession>A0ABY9WPS9</accession>
<evidence type="ECO:0008006" key="4">
    <source>
        <dbReference type="Google" id="ProtNLM"/>
    </source>
</evidence>
<dbReference type="Proteomes" id="UP001611383">
    <property type="component" value="Chromosome"/>
</dbReference>